<proteinExistence type="predicted"/>
<evidence type="ECO:0000313" key="3">
    <source>
        <dbReference type="Proteomes" id="UP000184074"/>
    </source>
</evidence>
<keyword evidence="1" id="KW-0812">Transmembrane</keyword>
<sequence>MKNALARLAILSLLVAYGLAFQSERLSQPSVALVVSIFVTYCIGYELYRFWKFLRKNGD</sequence>
<name>A0A1M5REZ3_9RHOB</name>
<feature type="transmembrane region" description="Helical" evidence="1">
    <location>
        <begin position="30"/>
        <end position="48"/>
    </location>
</feature>
<keyword evidence="3" id="KW-1185">Reference proteome</keyword>
<reference evidence="2 3" key="1">
    <citation type="submission" date="2016-11" db="EMBL/GenBank/DDBJ databases">
        <authorList>
            <person name="Jaros S."/>
            <person name="Januszkiewicz K."/>
            <person name="Wedrychowicz H."/>
        </authorList>
    </citation>
    <scope>NUCLEOTIDE SEQUENCE [LARGE SCALE GENOMIC DNA]</scope>
    <source>
        <strain evidence="2 3">DSM 28715</strain>
    </source>
</reference>
<keyword evidence="1" id="KW-0472">Membrane</keyword>
<dbReference type="Proteomes" id="UP000184074">
    <property type="component" value="Unassembled WGS sequence"/>
</dbReference>
<dbReference type="AlphaFoldDB" id="A0A1M5REZ3"/>
<protein>
    <submittedName>
        <fullName evidence="2">Uncharacterized protein</fullName>
    </submittedName>
</protein>
<evidence type="ECO:0000256" key="1">
    <source>
        <dbReference type="SAM" id="Phobius"/>
    </source>
</evidence>
<keyword evidence="1" id="KW-1133">Transmembrane helix</keyword>
<organism evidence="2 3">
    <name type="scientific">Cognatiyoonia sediminum</name>
    <dbReference type="NCBI Taxonomy" id="1508389"/>
    <lineage>
        <taxon>Bacteria</taxon>
        <taxon>Pseudomonadati</taxon>
        <taxon>Pseudomonadota</taxon>
        <taxon>Alphaproteobacteria</taxon>
        <taxon>Rhodobacterales</taxon>
        <taxon>Paracoccaceae</taxon>
        <taxon>Cognatiyoonia</taxon>
    </lineage>
</organism>
<gene>
    <name evidence="2" type="ORF">SAMN05444003_2541</name>
</gene>
<evidence type="ECO:0000313" key="2">
    <source>
        <dbReference type="EMBL" id="SHH24666.1"/>
    </source>
</evidence>
<accession>A0A1M5REZ3</accession>
<dbReference type="EMBL" id="FQXB01000004">
    <property type="protein sequence ID" value="SHH24666.1"/>
    <property type="molecule type" value="Genomic_DNA"/>
</dbReference>